<feature type="chain" id="PRO_5046704268" description="Outer membrane lipoprotein carrier protein LolA" evidence="1">
    <location>
        <begin position="29"/>
        <end position="215"/>
    </location>
</feature>
<proteinExistence type="predicted"/>
<evidence type="ECO:0008006" key="4">
    <source>
        <dbReference type="Google" id="ProtNLM"/>
    </source>
</evidence>
<accession>A0ABT4VVQ2</accession>
<comment type="caution">
    <text evidence="2">The sequence shown here is derived from an EMBL/GenBank/DDBJ whole genome shotgun (WGS) entry which is preliminary data.</text>
</comment>
<gene>
    <name evidence="2" type="ORF">OOZ53_25820</name>
</gene>
<feature type="signal peptide" evidence="1">
    <location>
        <begin position="1"/>
        <end position="28"/>
    </location>
</feature>
<reference evidence="2" key="1">
    <citation type="submission" date="2022-11" db="EMBL/GenBank/DDBJ databases">
        <title>Hoeflea poritis sp. nov., isolated from scleractinian coral Porites lutea.</title>
        <authorList>
            <person name="Zhang G."/>
            <person name="Wei Q."/>
            <person name="Cai L."/>
        </authorList>
    </citation>
    <scope>NUCLEOTIDE SEQUENCE</scope>
    <source>
        <strain evidence="2">E7-10</strain>
    </source>
</reference>
<dbReference type="Proteomes" id="UP001148313">
    <property type="component" value="Unassembled WGS sequence"/>
</dbReference>
<sequence>MRSRVAGRMTTALLAVFLAFGASHFAEAQVLKGVGKALRETGEAIGKGVDKTGEAIEKGVRETGDAIKGDRKQPATTIIEPAYLFVQQAGAFRFKDGKLTLQRLAPSTFYFTDRPVRDAGFVGHEEFVKLWSADQSDGFAADPPSAALAIDGLKSAEPMVVTLLEARLDGADIIYTVDVKSGTLPVEAKDVALFIDTLNFRPANGYRFLDFLARN</sequence>
<dbReference type="RefSeq" id="WP_271092674.1">
    <property type="nucleotide sequence ID" value="NZ_JAPJZH010000033.1"/>
</dbReference>
<keyword evidence="1" id="KW-0732">Signal</keyword>
<evidence type="ECO:0000256" key="1">
    <source>
        <dbReference type="SAM" id="SignalP"/>
    </source>
</evidence>
<name>A0ABT4VVQ2_9HYPH</name>
<evidence type="ECO:0000313" key="3">
    <source>
        <dbReference type="Proteomes" id="UP001148313"/>
    </source>
</evidence>
<protein>
    <recommendedName>
        <fullName evidence="4">Outer membrane lipoprotein carrier protein LolA</fullName>
    </recommendedName>
</protein>
<evidence type="ECO:0000313" key="2">
    <source>
        <dbReference type="EMBL" id="MDA4848795.1"/>
    </source>
</evidence>
<organism evidence="2 3">
    <name type="scientific">Hoeflea poritis</name>
    <dbReference type="NCBI Taxonomy" id="2993659"/>
    <lineage>
        <taxon>Bacteria</taxon>
        <taxon>Pseudomonadati</taxon>
        <taxon>Pseudomonadota</taxon>
        <taxon>Alphaproteobacteria</taxon>
        <taxon>Hyphomicrobiales</taxon>
        <taxon>Rhizobiaceae</taxon>
        <taxon>Hoeflea</taxon>
    </lineage>
</organism>
<dbReference type="EMBL" id="JAPJZH010000033">
    <property type="protein sequence ID" value="MDA4848795.1"/>
    <property type="molecule type" value="Genomic_DNA"/>
</dbReference>
<keyword evidence="3" id="KW-1185">Reference proteome</keyword>